<feature type="compositionally biased region" description="Low complexity" evidence="6">
    <location>
        <begin position="7"/>
        <end position="24"/>
    </location>
</feature>
<evidence type="ECO:0000256" key="4">
    <source>
        <dbReference type="ARBA" id="ARBA00023136"/>
    </source>
</evidence>
<dbReference type="Gene3D" id="2.10.109.10">
    <property type="entry name" value="Umud Fragment, subunit A"/>
    <property type="match status" value="1"/>
</dbReference>
<dbReference type="Proteomes" id="UP000636394">
    <property type="component" value="Unassembled WGS sequence"/>
</dbReference>
<gene>
    <name evidence="8" type="ORF">GMI68_07765</name>
    <name evidence="9" type="ORF">J7S26_08190</name>
</gene>
<dbReference type="CDD" id="cd06530">
    <property type="entry name" value="S26_SPase_I"/>
    <property type="match status" value="1"/>
</dbReference>
<protein>
    <recommendedName>
        <fullName evidence="5">Signal peptidase I</fullName>
        <ecNumber evidence="5">3.4.21.89</ecNumber>
    </recommendedName>
</protein>
<dbReference type="GO" id="GO:0006465">
    <property type="term" value="P:signal peptide processing"/>
    <property type="evidence" value="ECO:0007669"/>
    <property type="project" value="UniProtKB-UniRule"/>
</dbReference>
<dbReference type="InterPro" id="IPR019533">
    <property type="entry name" value="Peptidase_S26"/>
</dbReference>
<keyword evidence="4 7" id="KW-0472">Membrane</keyword>
<dbReference type="EC" id="3.4.21.89" evidence="5"/>
<organism evidence="9 11">
    <name type="scientific">Xiamenia xianingshaonis</name>
    <dbReference type="NCBI Taxonomy" id="2682776"/>
    <lineage>
        <taxon>Bacteria</taxon>
        <taxon>Bacillati</taxon>
        <taxon>Actinomycetota</taxon>
        <taxon>Coriobacteriia</taxon>
        <taxon>Eggerthellales</taxon>
        <taxon>Eggerthellaceae</taxon>
        <taxon>Xiamenia</taxon>
    </lineage>
</organism>
<dbReference type="EMBL" id="CP072829">
    <property type="protein sequence ID" value="QTU84307.1"/>
    <property type="molecule type" value="Genomic_DNA"/>
</dbReference>
<dbReference type="GO" id="GO:0016020">
    <property type="term" value="C:membrane"/>
    <property type="evidence" value="ECO:0007669"/>
    <property type="project" value="UniProtKB-SubCell"/>
</dbReference>
<dbReference type="InterPro" id="IPR001733">
    <property type="entry name" value="Peptidase_S26B"/>
</dbReference>
<evidence type="ECO:0000313" key="9">
    <source>
        <dbReference type="EMBL" id="QTU84307.1"/>
    </source>
</evidence>
<dbReference type="EMBL" id="WPCR01000009">
    <property type="protein sequence ID" value="NHM14657.1"/>
    <property type="molecule type" value="Genomic_DNA"/>
</dbReference>
<accession>A0A9E6SUJ7</accession>
<keyword evidence="3 7" id="KW-1133">Transmembrane helix</keyword>
<evidence type="ECO:0000256" key="5">
    <source>
        <dbReference type="NCBIfam" id="TIGR02228"/>
    </source>
</evidence>
<dbReference type="AlphaFoldDB" id="A0A9E6SUJ7"/>
<dbReference type="SUPFAM" id="SSF51306">
    <property type="entry name" value="LexA/Signal peptidase"/>
    <property type="match status" value="1"/>
</dbReference>
<proteinExistence type="predicted"/>
<evidence type="ECO:0000256" key="6">
    <source>
        <dbReference type="SAM" id="MobiDB-lite"/>
    </source>
</evidence>
<feature type="transmembrane region" description="Helical" evidence="7">
    <location>
        <begin position="40"/>
        <end position="62"/>
    </location>
</feature>
<evidence type="ECO:0000256" key="1">
    <source>
        <dbReference type="ARBA" id="ARBA00004370"/>
    </source>
</evidence>
<evidence type="ECO:0000256" key="7">
    <source>
        <dbReference type="SAM" id="Phobius"/>
    </source>
</evidence>
<keyword evidence="2 7" id="KW-0812">Transmembrane</keyword>
<evidence type="ECO:0000313" key="11">
    <source>
        <dbReference type="Proteomes" id="UP000671910"/>
    </source>
</evidence>
<feature type="transmembrane region" description="Helical" evidence="7">
    <location>
        <begin position="172"/>
        <end position="190"/>
    </location>
</feature>
<keyword evidence="9" id="KW-0378">Hydrolase</keyword>
<reference evidence="8 10" key="1">
    <citation type="submission" date="2019-11" db="EMBL/GenBank/DDBJ databases">
        <title>Eggerthellaceae novel genus isolated from the rectal contents of marmort.</title>
        <authorList>
            <person name="Zhang G."/>
        </authorList>
    </citation>
    <scope>NUCLEOTIDE SEQUENCE [LARGE SCALE GENOMIC DNA]</scope>
    <source>
        <strain evidence="10">zg-886</strain>
        <strain evidence="8">Zg-886</strain>
    </source>
</reference>
<feature type="region of interest" description="Disordered" evidence="6">
    <location>
        <begin position="1"/>
        <end position="24"/>
    </location>
</feature>
<dbReference type="NCBIfam" id="TIGR02228">
    <property type="entry name" value="sigpep_I_arch"/>
    <property type="match status" value="1"/>
</dbReference>
<dbReference type="GO" id="GO:0009003">
    <property type="term" value="F:signal peptidase activity"/>
    <property type="evidence" value="ECO:0007669"/>
    <property type="project" value="UniProtKB-EC"/>
</dbReference>
<sequence length="201" mass="21190">MSELGEAEGVAAGGTQAAAPAGGRTRGLPKGKGYLRWMPAALRAIGFAMLLLAIVVLVPTAVPRVLGMDTFAIQTASMAPTMPVGSLVLVQPVDAADIPEGEAAAFHRGDSVVVHRVITNQVVEGYLVTKGDANQLEDQEPVPYPDVIGQVTYTIPYLGAFGEILSTVTGKIYFALFIVAALLVIILANQQTAQRRYLTRS</sequence>
<dbReference type="KEGG" id="ebz:J7S26_08190"/>
<keyword evidence="10" id="KW-1185">Reference proteome</keyword>
<reference evidence="9" key="2">
    <citation type="submission" date="2021-04" db="EMBL/GenBank/DDBJ databases">
        <title>Novel species in family Eggerthellaceae.</title>
        <authorList>
            <person name="Zhang G."/>
        </authorList>
    </citation>
    <scope>NUCLEOTIDE SEQUENCE</scope>
    <source>
        <strain evidence="9">Zg-886</strain>
    </source>
</reference>
<dbReference type="PANTHER" id="PTHR10806:SF6">
    <property type="entry name" value="SIGNAL PEPTIDASE COMPLEX CATALYTIC SUBUNIT SEC11"/>
    <property type="match status" value="1"/>
</dbReference>
<dbReference type="InterPro" id="IPR036286">
    <property type="entry name" value="LexA/Signal_pep-like_sf"/>
</dbReference>
<evidence type="ECO:0000256" key="2">
    <source>
        <dbReference type="ARBA" id="ARBA00022692"/>
    </source>
</evidence>
<evidence type="ECO:0000256" key="3">
    <source>
        <dbReference type="ARBA" id="ARBA00022989"/>
    </source>
</evidence>
<dbReference type="RefSeq" id="WP_166340000.1">
    <property type="nucleotide sequence ID" value="NZ_CP072829.1"/>
</dbReference>
<name>A0A9E6SUJ7_9ACTN</name>
<dbReference type="PANTHER" id="PTHR10806">
    <property type="entry name" value="SIGNAL PEPTIDASE COMPLEX CATALYTIC SUBUNIT SEC11"/>
    <property type="match status" value="1"/>
</dbReference>
<dbReference type="Proteomes" id="UP000671910">
    <property type="component" value="Chromosome"/>
</dbReference>
<dbReference type="GO" id="GO:0004252">
    <property type="term" value="F:serine-type endopeptidase activity"/>
    <property type="evidence" value="ECO:0007669"/>
    <property type="project" value="UniProtKB-UniRule"/>
</dbReference>
<evidence type="ECO:0000313" key="10">
    <source>
        <dbReference type="Proteomes" id="UP000636394"/>
    </source>
</evidence>
<comment type="subcellular location">
    <subcellularLocation>
        <location evidence="1">Membrane</location>
    </subcellularLocation>
</comment>
<evidence type="ECO:0000313" key="8">
    <source>
        <dbReference type="EMBL" id="NHM14657.1"/>
    </source>
</evidence>